<feature type="region of interest" description="Disordered" evidence="3">
    <location>
        <begin position="124"/>
        <end position="164"/>
    </location>
</feature>
<dbReference type="PROSITE" id="PS50110">
    <property type="entry name" value="RESPONSE_REGULATORY"/>
    <property type="match status" value="1"/>
</dbReference>
<dbReference type="InterPro" id="IPR011006">
    <property type="entry name" value="CheY-like_superfamily"/>
</dbReference>
<evidence type="ECO:0000259" key="4">
    <source>
        <dbReference type="PROSITE" id="PS50110"/>
    </source>
</evidence>
<dbReference type="AlphaFoldDB" id="A0A5J9V3K2"/>
<gene>
    <name evidence="5" type="ORF">EJB05_22122</name>
</gene>
<dbReference type="Gene3D" id="3.40.50.2300">
    <property type="match status" value="1"/>
</dbReference>
<sequence length="309" mass="33835">MRTSSFGDANSFEGGQCVLLVHGDQTRRILKAWMENLGLEVWLVSEVEFLASTLEKVCHANASLARTSSDSFECRTDQCFMPRDTANQILPMSLNNSNSCKRGIPADNFLVCYLSLMHTMVSHTKQPSTHVNPDNAGTSTPGSSGAGTSAMVAHSDPETEVEDDKPLTGTHVLLVEDTLTLQMVGKKILNHLGATVEVAEDGSKAVKFFNATLEQADDSETKDAIISTPYDVILMDCQMPVMDGYEATRRIREAESSYGIHTPIIALTAEAMEEEQQKTILAGMDLHLTKPMERRSIVQAIRRVCSGHN</sequence>
<evidence type="ECO:0000256" key="2">
    <source>
        <dbReference type="PROSITE-ProRule" id="PRU00169"/>
    </source>
</evidence>
<dbReference type="Pfam" id="PF00072">
    <property type="entry name" value="Response_reg"/>
    <property type="match status" value="1"/>
</dbReference>
<protein>
    <recommendedName>
        <fullName evidence="4">Response regulatory domain-containing protein</fullName>
    </recommendedName>
</protein>
<keyword evidence="6" id="KW-1185">Reference proteome</keyword>
<dbReference type="InterPro" id="IPR001789">
    <property type="entry name" value="Sig_transdc_resp-reg_receiver"/>
</dbReference>
<dbReference type="OrthoDB" id="550524at2759"/>
<evidence type="ECO:0000313" key="6">
    <source>
        <dbReference type="Proteomes" id="UP000324897"/>
    </source>
</evidence>
<dbReference type="Proteomes" id="UP000324897">
    <property type="component" value="Chromosome 1"/>
</dbReference>
<evidence type="ECO:0000313" key="5">
    <source>
        <dbReference type="EMBL" id="TVU30495.1"/>
    </source>
</evidence>
<dbReference type="PANTHER" id="PTHR45339">
    <property type="entry name" value="HYBRID SIGNAL TRANSDUCTION HISTIDINE KINASE J"/>
    <property type="match status" value="1"/>
</dbReference>
<dbReference type="EMBL" id="RWGY01000011">
    <property type="protein sequence ID" value="TVU30495.1"/>
    <property type="molecule type" value="Genomic_DNA"/>
</dbReference>
<keyword evidence="1 2" id="KW-0597">Phosphoprotein</keyword>
<dbReference type="PANTHER" id="PTHR45339:SF5">
    <property type="entry name" value="HISTIDINE KINASE"/>
    <property type="match status" value="1"/>
</dbReference>
<feature type="domain" description="Response regulatory" evidence="4">
    <location>
        <begin position="171"/>
        <end position="305"/>
    </location>
</feature>
<dbReference type="Gramene" id="TVU30495">
    <property type="protein sequence ID" value="TVU30495"/>
    <property type="gene ID" value="EJB05_22122"/>
</dbReference>
<comment type="caution">
    <text evidence="5">The sequence shown here is derived from an EMBL/GenBank/DDBJ whole genome shotgun (WGS) entry which is preliminary data.</text>
</comment>
<dbReference type="CDD" id="cd17546">
    <property type="entry name" value="REC_hyHK_CKI1_RcsC-like"/>
    <property type="match status" value="1"/>
</dbReference>
<dbReference type="GO" id="GO:0000160">
    <property type="term" value="P:phosphorelay signal transduction system"/>
    <property type="evidence" value="ECO:0007669"/>
    <property type="project" value="InterPro"/>
</dbReference>
<evidence type="ECO:0000256" key="1">
    <source>
        <dbReference type="ARBA" id="ARBA00022553"/>
    </source>
</evidence>
<dbReference type="SMART" id="SM00448">
    <property type="entry name" value="REC"/>
    <property type="match status" value="1"/>
</dbReference>
<reference evidence="5 6" key="1">
    <citation type="journal article" date="2019" name="Sci. Rep.">
        <title>A high-quality genome of Eragrostis curvula grass provides insights into Poaceae evolution and supports new strategies to enhance forage quality.</title>
        <authorList>
            <person name="Carballo J."/>
            <person name="Santos B.A.C.M."/>
            <person name="Zappacosta D."/>
            <person name="Garbus I."/>
            <person name="Selva J.P."/>
            <person name="Gallo C.A."/>
            <person name="Diaz A."/>
            <person name="Albertini E."/>
            <person name="Caccamo M."/>
            <person name="Echenique V."/>
        </authorList>
    </citation>
    <scope>NUCLEOTIDE SEQUENCE [LARGE SCALE GENOMIC DNA]</scope>
    <source>
        <strain evidence="6">cv. Victoria</strain>
        <tissue evidence="5">Leaf</tissue>
    </source>
</reference>
<feature type="compositionally biased region" description="Low complexity" evidence="3">
    <location>
        <begin position="136"/>
        <end position="150"/>
    </location>
</feature>
<name>A0A5J9V3K2_9POAL</name>
<feature type="non-terminal residue" evidence="5">
    <location>
        <position position="1"/>
    </location>
</feature>
<dbReference type="SUPFAM" id="SSF52172">
    <property type="entry name" value="CheY-like"/>
    <property type="match status" value="1"/>
</dbReference>
<feature type="modified residue" description="4-aspartylphosphate" evidence="2">
    <location>
        <position position="236"/>
    </location>
</feature>
<evidence type="ECO:0000256" key="3">
    <source>
        <dbReference type="SAM" id="MobiDB-lite"/>
    </source>
</evidence>
<organism evidence="5 6">
    <name type="scientific">Eragrostis curvula</name>
    <name type="common">weeping love grass</name>
    <dbReference type="NCBI Taxonomy" id="38414"/>
    <lineage>
        <taxon>Eukaryota</taxon>
        <taxon>Viridiplantae</taxon>
        <taxon>Streptophyta</taxon>
        <taxon>Embryophyta</taxon>
        <taxon>Tracheophyta</taxon>
        <taxon>Spermatophyta</taxon>
        <taxon>Magnoliopsida</taxon>
        <taxon>Liliopsida</taxon>
        <taxon>Poales</taxon>
        <taxon>Poaceae</taxon>
        <taxon>PACMAD clade</taxon>
        <taxon>Chloridoideae</taxon>
        <taxon>Eragrostideae</taxon>
        <taxon>Eragrostidinae</taxon>
        <taxon>Eragrostis</taxon>
    </lineage>
</organism>
<proteinExistence type="predicted"/>
<accession>A0A5J9V3K2</accession>